<sequence>MSVSVLESPGVFPESPMDQDDGIYPCKGCGEILEEGKAFELAGNRWHIECFRCNTCGAVLDSDSNLLLLGDGSLICNKCTYSCASCGNKIEDLAILTGDQAFCATCFCCRNCKRKIENLRYARTSQGIFCMSCHEALMARRRKKTKNHKRTAPSGANGSVIVDKSLPALPPNADRPGAFVRAADIDTPPSESYTDTPTELSPRPRTARSRKEASPGNLKREASPASADERKENLTLPASTYKDKRHSTISPEELANMAGGDDGFFVPLAFDPNPAPGPSPLSRTDMAVDSASEFSSPPVTKSDSRPSTRDYFSSSRQQTSHRDALREPRAASRSSSAESGRRRPEPKNSVGAAASPHIAYQEKGRRPSNDLAGNLRRQKESVTPSASITSPGSDQVRSQHASSPSASQGSNGFKLQEVPQSRKMGSRRSSKSENRSPSVTSPPLEVKSRTAKSPIAEPPITQSPTPTDSPESPESVSETKQGDSPPSSQPSLSSKMIPPKRGDSLAASALQSSTQRKDAPPRPSPSTPSQAASPPPVHGRKASSASTSQNIDDVTGVQLNGGRTISKPIESPTYSSMLDVTAPTPPTRSTSRPQPHQKATNNESFTAPRAAPQPPPQQPQAADRHKTNESVSTVQSDSSRPSDNKESIASPVGALPRYSAGGDFSMDEDMARIMRGEETADKDASLIRRVSNAVSKHNRSLSDRATSRSAYTSHRAKHSTNGSVDLVSPGMPSPESRDDLVQLRLQLRRAQQKIAELESEKESLRDSIKANADMKQVASELKEKRSTVAYLDTQREMVVKELEVLATGLQRARERDEPLDITALQSDMLQELAGSLQKLKADLSAQIEELIRKRNELNTEISSLIMMKDKGFMEYEALSTRNAQLNELNREISQNLGEFNRLHGNGNRPPGSSAGDAMRGGSTDGGSTTTTLVVPPTASGDGADGGPEPTVVTAPQVVNIRKGQAKKFNWKKGGQAVATVTKGIKGAFASNQFGHPAALEAVSAPYSSLHPEPATSISISSPLSAVPPMSERQDRERGGFGGLFRDRERDKSAEKGVPLGNNGSTPNLAAPPAPEPPSVLFGSELEERCAFEKRLIPALVTRCVQEVQMRGMDVEGIYRKSGGTGQVKQVQSGFERDADYDISDPDLDIHAVTSVLKQYFRRLPTPLISGTVYDEMLEAVKLVDEEQSLAVIQVAIDKLPESHKNTLEFLIFHLSKVMELEAANLMTSVNLAVVFAPTLMRPATVEKEMADINLQRLVIRKLVEHCKTVFLQG</sequence>
<feature type="compositionally biased region" description="Polar residues" evidence="6">
    <location>
        <begin position="381"/>
        <end position="413"/>
    </location>
</feature>
<dbReference type="Gene3D" id="1.10.555.10">
    <property type="entry name" value="Rho GTPase activation protein"/>
    <property type="match status" value="1"/>
</dbReference>
<evidence type="ECO:0000256" key="3">
    <source>
        <dbReference type="ARBA" id="ARBA00022833"/>
    </source>
</evidence>
<dbReference type="SMART" id="SM00324">
    <property type="entry name" value="RhoGAP"/>
    <property type="match status" value="1"/>
</dbReference>
<feature type="compositionally biased region" description="Low complexity" evidence="6">
    <location>
        <begin position="504"/>
        <end position="513"/>
    </location>
</feature>
<keyword evidence="3 4" id="KW-0862">Zinc</keyword>
<dbReference type="GO" id="GO:0046872">
    <property type="term" value="F:metal ion binding"/>
    <property type="evidence" value="ECO:0007669"/>
    <property type="project" value="UniProtKB-KW"/>
</dbReference>
<dbReference type="EMBL" id="MU001684">
    <property type="protein sequence ID" value="KAF2456128.1"/>
    <property type="molecule type" value="Genomic_DNA"/>
</dbReference>
<keyword evidence="1" id="KW-0343">GTPase activation</keyword>
<dbReference type="SUPFAM" id="SSF48350">
    <property type="entry name" value="GTPase activation domain, GAP"/>
    <property type="match status" value="1"/>
</dbReference>
<evidence type="ECO:0000256" key="5">
    <source>
        <dbReference type="SAM" id="Coils"/>
    </source>
</evidence>
<feature type="compositionally biased region" description="Basic and acidic residues" evidence="6">
    <location>
        <begin position="1031"/>
        <end position="1054"/>
    </location>
</feature>
<dbReference type="GO" id="GO:0005096">
    <property type="term" value="F:GTPase activator activity"/>
    <property type="evidence" value="ECO:0007669"/>
    <property type="project" value="UniProtKB-KW"/>
</dbReference>
<feature type="region of interest" description="Disordered" evidence="6">
    <location>
        <begin position="142"/>
        <end position="248"/>
    </location>
</feature>
<dbReference type="PANTHER" id="PTHR23176">
    <property type="entry name" value="RHO/RAC/CDC GTPASE-ACTIVATING PROTEIN"/>
    <property type="match status" value="1"/>
</dbReference>
<feature type="compositionally biased region" description="Basic residues" evidence="6">
    <location>
        <begin position="142"/>
        <end position="151"/>
    </location>
</feature>
<evidence type="ECO:0000256" key="4">
    <source>
        <dbReference type="PROSITE-ProRule" id="PRU00125"/>
    </source>
</evidence>
<dbReference type="Proteomes" id="UP000799766">
    <property type="component" value="Unassembled WGS sequence"/>
</dbReference>
<dbReference type="InterPro" id="IPR001781">
    <property type="entry name" value="Znf_LIM"/>
</dbReference>
<evidence type="ECO:0000256" key="2">
    <source>
        <dbReference type="ARBA" id="ARBA00022723"/>
    </source>
</evidence>
<accession>A0A6A6NX42</accession>
<dbReference type="FunFam" id="2.10.110.10:FF:000044">
    <property type="entry name" value="Rho GTPase activator Rga"/>
    <property type="match status" value="1"/>
</dbReference>
<feature type="region of interest" description="Disordered" evidence="6">
    <location>
        <begin position="694"/>
        <end position="736"/>
    </location>
</feature>
<evidence type="ECO:0000259" key="8">
    <source>
        <dbReference type="PROSITE" id="PS50238"/>
    </source>
</evidence>
<feature type="region of interest" description="Disordered" evidence="6">
    <location>
        <begin position="901"/>
        <end position="951"/>
    </location>
</feature>
<feature type="coiled-coil region" evidence="5">
    <location>
        <begin position="829"/>
        <end position="895"/>
    </location>
</feature>
<keyword evidence="2 4" id="KW-0479">Metal-binding</keyword>
<dbReference type="OrthoDB" id="79452at2759"/>
<dbReference type="PROSITE" id="PS50023">
    <property type="entry name" value="LIM_DOMAIN_2"/>
    <property type="match status" value="1"/>
</dbReference>
<feature type="compositionally biased region" description="Basic and acidic residues" evidence="6">
    <location>
        <begin position="209"/>
        <end position="233"/>
    </location>
</feature>
<dbReference type="InterPro" id="IPR000198">
    <property type="entry name" value="RhoGAP_dom"/>
</dbReference>
<evidence type="ECO:0000313" key="10">
    <source>
        <dbReference type="Proteomes" id="UP000799766"/>
    </source>
</evidence>
<dbReference type="Gene3D" id="2.10.110.10">
    <property type="entry name" value="Cysteine Rich Protein"/>
    <property type="match status" value="2"/>
</dbReference>
<proteinExistence type="predicted"/>
<evidence type="ECO:0000256" key="1">
    <source>
        <dbReference type="ARBA" id="ARBA00022468"/>
    </source>
</evidence>
<feature type="domain" description="LIM zinc-binding" evidence="7">
    <location>
        <begin position="24"/>
        <end position="86"/>
    </location>
</feature>
<dbReference type="InterPro" id="IPR008936">
    <property type="entry name" value="Rho_GTPase_activation_prot"/>
</dbReference>
<dbReference type="CDD" id="cd00159">
    <property type="entry name" value="RhoGAP"/>
    <property type="match status" value="1"/>
</dbReference>
<gene>
    <name evidence="9" type="ORF">BDY21DRAFT_288458</name>
</gene>
<keyword evidence="5" id="KW-0175">Coiled coil</keyword>
<feature type="domain" description="Rho-GAP" evidence="8">
    <location>
        <begin position="1083"/>
        <end position="1270"/>
    </location>
</feature>
<evidence type="ECO:0000256" key="6">
    <source>
        <dbReference type="SAM" id="MobiDB-lite"/>
    </source>
</evidence>
<dbReference type="GO" id="GO:0005938">
    <property type="term" value="C:cell cortex"/>
    <property type="evidence" value="ECO:0007669"/>
    <property type="project" value="UniProtKB-ARBA"/>
</dbReference>
<protein>
    <recommendedName>
        <fullName evidence="11">RhoGAP-domain-containing protein</fullName>
    </recommendedName>
</protein>
<evidence type="ECO:0000259" key="7">
    <source>
        <dbReference type="PROSITE" id="PS50023"/>
    </source>
</evidence>
<feature type="compositionally biased region" description="Low complexity" evidence="6">
    <location>
        <begin position="462"/>
        <end position="494"/>
    </location>
</feature>
<dbReference type="PROSITE" id="PS50238">
    <property type="entry name" value="RHOGAP"/>
    <property type="match status" value="1"/>
</dbReference>
<dbReference type="SMART" id="SM00132">
    <property type="entry name" value="LIM"/>
    <property type="match status" value="2"/>
</dbReference>
<name>A0A6A6NX42_9PEZI</name>
<dbReference type="Pfam" id="PF00412">
    <property type="entry name" value="LIM"/>
    <property type="match status" value="1"/>
</dbReference>
<dbReference type="GO" id="GO:0007165">
    <property type="term" value="P:signal transduction"/>
    <property type="evidence" value="ECO:0007669"/>
    <property type="project" value="InterPro"/>
</dbReference>
<dbReference type="CDD" id="cd09395">
    <property type="entry name" value="LIM2_Rga"/>
    <property type="match status" value="1"/>
</dbReference>
<dbReference type="AlphaFoldDB" id="A0A6A6NX42"/>
<feature type="compositionally biased region" description="Polar residues" evidence="6">
    <location>
        <begin position="189"/>
        <end position="199"/>
    </location>
</feature>
<feature type="compositionally biased region" description="Polar residues" evidence="6">
    <location>
        <begin position="543"/>
        <end position="563"/>
    </location>
</feature>
<dbReference type="FunFam" id="1.10.555.10:FF:000043">
    <property type="entry name" value="Rho GTPase activator Rga"/>
    <property type="match status" value="1"/>
</dbReference>
<feature type="compositionally biased region" description="Polar residues" evidence="6">
    <location>
        <begin position="292"/>
        <end position="301"/>
    </location>
</feature>
<organism evidence="9 10">
    <name type="scientific">Lineolata rhizophorae</name>
    <dbReference type="NCBI Taxonomy" id="578093"/>
    <lineage>
        <taxon>Eukaryota</taxon>
        <taxon>Fungi</taxon>
        <taxon>Dikarya</taxon>
        <taxon>Ascomycota</taxon>
        <taxon>Pezizomycotina</taxon>
        <taxon>Dothideomycetes</taxon>
        <taxon>Dothideomycetes incertae sedis</taxon>
        <taxon>Lineolatales</taxon>
        <taxon>Lineolataceae</taxon>
        <taxon>Lineolata</taxon>
    </lineage>
</organism>
<evidence type="ECO:0008006" key="11">
    <source>
        <dbReference type="Google" id="ProtNLM"/>
    </source>
</evidence>
<dbReference type="PROSITE" id="PS00478">
    <property type="entry name" value="LIM_DOMAIN_1"/>
    <property type="match status" value="1"/>
</dbReference>
<feature type="compositionally biased region" description="Basic and acidic residues" evidence="6">
    <location>
        <begin position="320"/>
        <end position="330"/>
    </location>
</feature>
<feature type="compositionally biased region" description="Polar residues" evidence="6">
    <location>
        <begin position="629"/>
        <end position="639"/>
    </location>
</feature>
<keyword evidence="4" id="KW-0440">LIM domain</keyword>
<feature type="region of interest" description="Disordered" evidence="6">
    <location>
        <begin position="268"/>
        <end position="663"/>
    </location>
</feature>
<dbReference type="PANTHER" id="PTHR23176:SF128">
    <property type="entry name" value="RHO GTPASE-ACTIVATING PROTEIN RGD1"/>
    <property type="match status" value="1"/>
</dbReference>
<feature type="coiled-coil region" evidence="5">
    <location>
        <begin position="740"/>
        <end position="774"/>
    </location>
</feature>
<feature type="region of interest" description="Disordered" evidence="6">
    <location>
        <begin position="1008"/>
        <end position="1077"/>
    </location>
</feature>
<reference evidence="9" key="1">
    <citation type="journal article" date="2020" name="Stud. Mycol.">
        <title>101 Dothideomycetes genomes: a test case for predicting lifestyles and emergence of pathogens.</title>
        <authorList>
            <person name="Haridas S."/>
            <person name="Albert R."/>
            <person name="Binder M."/>
            <person name="Bloem J."/>
            <person name="Labutti K."/>
            <person name="Salamov A."/>
            <person name="Andreopoulos B."/>
            <person name="Baker S."/>
            <person name="Barry K."/>
            <person name="Bills G."/>
            <person name="Bluhm B."/>
            <person name="Cannon C."/>
            <person name="Castanera R."/>
            <person name="Culley D."/>
            <person name="Daum C."/>
            <person name="Ezra D."/>
            <person name="Gonzalez J."/>
            <person name="Henrissat B."/>
            <person name="Kuo A."/>
            <person name="Liang C."/>
            <person name="Lipzen A."/>
            <person name="Lutzoni F."/>
            <person name="Magnuson J."/>
            <person name="Mondo S."/>
            <person name="Nolan M."/>
            <person name="Ohm R."/>
            <person name="Pangilinan J."/>
            <person name="Park H.-J."/>
            <person name="Ramirez L."/>
            <person name="Alfaro M."/>
            <person name="Sun H."/>
            <person name="Tritt A."/>
            <person name="Yoshinaga Y."/>
            <person name="Zwiers L.-H."/>
            <person name="Turgeon B."/>
            <person name="Goodwin S."/>
            <person name="Spatafora J."/>
            <person name="Crous P."/>
            <person name="Grigoriev I."/>
        </authorList>
    </citation>
    <scope>NUCLEOTIDE SEQUENCE</scope>
    <source>
        <strain evidence="9">ATCC 16933</strain>
    </source>
</reference>
<dbReference type="InterPro" id="IPR050729">
    <property type="entry name" value="Rho-GAP"/>
</dbReference>
<keyword evidence="10" id="KW-1185">Reference proteome</keyword>
<dbReference type="Pfam" id="PF00620">
    <property type="entry name" value="RhoGAP"/>
    <property type="match status" value="1"/>
</dbReference>
<evidence type="ECO:0000313" key="9">
    <source>
        <dbReference type="EMBL" id="KAF2456128.1"/>
    </source>
</evidence>